<name>A0A494RM55_9CAUL</name>
<organism evidence="2 3">
    <name type="scientific">Brevundimonas naejangsanensis</name>
    <dbReference type="NCBI Taxonomy" id="588932"/>
    <lineage>
        <taxon>Bacteria</taxon>
        <taxon>Pseudomonadati</taxon>
        <taxon>Pseudomonadota</taxon>
        <taxon>Alphaproteobacteria</taxon>
        <taxon>Caulobacterales</taxon>
        <taxon>Caulobacteraceae</taxon>
        <taxon>Brevundimonas</taxon>
    </lineage>
</organism>
<evidence type="ECO:0000256" key="1">
    <source>
        <dbReference type="SAM" id="Phobius"/>
    </source>
</evidence>
<protein>
    <submittedName>
        <fullName evidence="2">Uncharacterized protein</fullName>
    </submittedName>
</protein>
<reference evidence="2 3" key="1">
    <citation type="submission" date="2018-10" db="EMBL/GenBank/DDBJ databases">
        <title>Complete genome sequence of Brevundimonas naejangsanensis BRV3.</title>
        <authorList>
            <person name="Berrios L."/>
            <person name="Ely B."/>
        </authorList>
    </citation>
    <scope>NUCLEOTIDE SEQUENCE [LARGE SCALE GENOMIC DNA]</scope>
    <source>
        <strain evidence="2 3">BRV3</strain>
    </source>
</reference>
<evidence type="ECO:0000313" key="3">
    <source>
        <dbReference type="Proteomes" id="UP000276984"/>
    </source>
</evidence>
<keyword evidence="1" id="KW-0472">Membrane</keyword>
<dbReference type="OrthoDB" id="7188556at2"/>
<sequence>MLSAWFLSILSQTFLGYASVQWPMFLIDLAVLAVFVALVWKAPRSWPVWAAAFQLLAVASHVMVLLKLRPEISAFYTVLNMAAYGIMIAIAFGTFIAWQERRAVGLEET</sequence>
<dbReference type="AlphaFoldDB" id="A0A494RM55"/>
<accession>A0A494RM55</accession>
<proteinExistence type="predicted"/>
<feature type="transmembrane region" description="Helical" evidence="1">
    <location>
        <begin position="20"/>
        <end position="40"/>
    </location>
</feature>
<feature type="transmembrane region" description="Helical" evidence="1">
    <location>
        <begin position="47"/>
        <end position="68"/>
    </location>
</feature>
<keyword evidence="1" id="KW-0812">Transmembrane</keyword>
<dbReference type="Proteomes" id="UP000276984">
    <property type="component" value="Chromosome"/>
</dbReference>
<keyword evidence="3" id="KW-1185">Reference proteome</keyword>
<evidence type="ECO:0000313" key="2">
    <source>
        <dbReference type="EMBL" id="AYG95800.1"/>
    </source>
</evidence>
<keyword evidence="1" id="KW-1133">Transmembrane helix</keyword>
<gene>
    <name evidence="2" type="ORF">D8I30_11915</name>
</gene>
<feature type="transmembrane region" description="Helical" evidence="1">
    <location>
        <begin position="74"/>
        <end position="98"/>
    </location>
</feature>
<dbReference type="EMBL" id="CP032707">
    <property type="protein sequence ID" value="AYG95800.1"/>
    <property type="molecule type" value="Genomic_DNA"/>
</dbReference>